<evidence type="ECO:0000313" key="1">
    <source>
        <dbReference type="EMBL" id="ETO21107.1"/>
    </source>
</evidence>
<dbReference type="AlphaFoldDB" id="X6N723"/>
<reference evidence="1 2" key="1">
    <citation type="journal article" date="2013" name="Curr. Biol.">
        <title>The Genome of the Foraminiferan Reticulomyxa filosa.</title>
        <authorList>
            <person name="Glockner G."/>
            <person name="Hulsmann N."/>
            <person name="Schleicher M."/>
            <person name="Noegel A.A."/>
            <person name="Eichinger L."/>
            <person name="Gallinger C."/>
            <person name="Pawlowski J."/>
            <person name="Sierra R."/>
            <person name="Euteneuer U."/>
            <person name="Pillet L."/>
            <person name="Moustafa A."/>
            <person name="Platzer M."/>
            <person name="Groth M."/>
            <person name="Szafranski K."/>
            <person name="Schliwa M."/>
        </authorList>
    </citation>
    <scope>NUCLEOTIDE SEQUENCE [LARGE SCALE GENOMIC DNA]</scope>
</reference>
<name>X6N723_RETFI</name>
<keyword evidence="2" id="KW-1185">Reference proteome</keyword>
<sequence>MPLSNKRVNAQQFFLKNPARGTSRDLFIICLCRLDSSKYTKGQPVPLHMQAEEIAQVQWIPLDLILSKSSKQFPLWNIDGSSAFGDALLCALHIAQIKHSSIPSPSPHSSSFSMGLKRHVLPFVNNIGQVSAYRSKIHALDYYDQLIKVCLIMRCLVSFHAFSQKKKKEPQTERLLSKPISFCNKEKWTTLTQNRLYITLLLISLFQHITTYSSFSQKCQKTQK</sequence>
<dbReference type="EMBL" id="ASPP01011930">
    <property type="protein sequence ID" value="ETO21107.1"/>
    <property type="molecule type" value="Genomic_DNA"/>
</dbReference>
<dbReference type="Proteomes" id="UP000023152">
    <property type="component" value="Unassembled WGS sequence"/>
</dbReference>
<organism evidence="1 2">
    <name type="scientific">Reticulomyxa filosa</name>
    <dbReference type="NCBI Taxonomy" id="46433"/>
    <lineage>
        <taxon>Eukaryota</taxon>
        <taxon>Sar</taxon>
        <taxon>Rhizaria</taxon>
        <taxon>Retaria</taxon>
        <taxon>Foraminifera</taxon>
        <taxon>Monothalamids</taxon>
        <taxon>Reticulomyxidae</taxon>
        <taxon>Reticulomyxa</taxon>
    </lineage>
</organism>
<proteinExistence type="predicted"/>
<evidence type="ECO:0000313" key="2">
    <source>
        <dbReference type="Proteomes" id="UP000023152"/>
    </source>
</evidence>
<gene>
    <name evidence="1" type="ORF">RFI_16097</name>
</gene>
<protein>
    <submittedName>
        <fullName evidence="1">Uncharacterized protein</fullName>
    </submittedName>
</protein>
<comment type="caution">
    <text evidence="1">The sequence shown here is derived from an EMBL/GenBank/DDBJ whole genome shotgun (WGS) entry which is preliminary data.</text>
</comment>
<accession>X6N723</accession>